<keyword evidence="1" id="KW-1133">Transmembrane helix</keyword>
<sequence length="71" mass="7959">MKLYVEPVTLGIGLVVFSFILPHFFQEEQCRVTFVNEHGVKYDKTISCEDAESLTAYVPGLGVKAGEHEQL</sequence>
<accession>A0A2T3J7U5</accession>
<feature type="transmembrane region" description="Helical" evidence="1">
    <location>
        <begin position="7"/>
        <end position="25"/>
    </location>
</feature>
<dbReference type="EMBL" id="PYMJ01000042">
    <property type="protein sequence ID" value="PSU44803.1"/>
    <property type="molecule type" value="Genomic_DNA"/>
</dbReference>
<organism evidence="2 3">
    <name type="scientific">Photobacterium frigidiphilum</name>
    <dbReference type="NCBI Taxonomy" id="264736"/>
    <lineage>
        <taxon>Bacteria</taxon>
        <taxon>Pseudomonadati</taxon>
        <taxon>Pseudomonadota</taxon>
        <taxon>Gammaproteobacteria</taxon>
        <taxon>Vibrionales</taxon>
        <taxon>Vibrionaceae</taxon>
        <taxon>Photobacterium</taxon>
    </lineage>
</organism>
<keyword evidence="1" id="KW-0812">Transmembrane</keyword>
<reference evidence="2 3" key="1">
    <citation type="submission" date="2018-01" db="EMBL/GenBank/DDBJ databases">
        <title>Whole genome sequencing of Histamine producing bacteria.</title>
        <authorList>
            <person name="Butler K."/>
        </authorList>
    </citation>
    <scope>NUCLEOTIDE SEQUENCE [LARGE SCALE GENOMIC DNA]</scope>
    <source>
        <strain evidence="2 3">JCM 12947</strain>
    </source>
</reference>
<dbReference type="AlphaFoldDB" id="A0A2T3J7U5"/>
<comment type="caution">
    <text evidence="2">The sequence shown here is derived from an EMBL/GenBank/DDBJ whole genome shotgun (WGS) entry which is preliminary data.</text>
</comment>
<name>A0A2T3J7U5_9GAMM</name>
<gene>
    <name evidence="2" type="ORF">C9J12_25745</name>
</gene>
<evidence type="ECO:0000256" key="1">
    <source>
        <dbReference type="SAM" id="Phobius"/>
    </source>
</evidence>
<dbReference type="RefSeq" id="WP_107245377.1">
    <property type="nucleotide sequence ID" value="NZ_PYMJ01000042.1"/>
</dbReference>
<evidence type="ECO:0000313" key="2">
    <source>
        <dbReference type="EMBL" id="PSU44803.1"/>
    </source>
</evidence>
<evidence type="ECO:0000313" key="3">
    <source>
        <dbReference type="Proteomes" id="UP000240987"/>
    </source>
</evidence>
<keyword evidence="1" id="KW-0472">Membrane</keyword>
<protein>
    <submittedName>
        <fullName evidence="2">Uncharacterized protein</fullName>
    </submittedName>
</protein>
<dbReference type="Proteomes" id="UP000240987">
    <property type="component" value="Unassembled WGS sequence"/>
</dbReference>
<proteinExistence type="predicted"/>
<keyword evidence="3" id="KW-1185">Reference proteome</keyword>